<dbReference type="EMBL" id="SZYD01000014">
    <property type="protein sequence ID" value="KAD4179934.1"/>
    <property type="molecule type" value="Genomic_DNA"/>
</dbReference>
<comment type="subcellular location">
    <subcellularLocation>
        <location evidence="1">Nucleus</location>
    </subcellularLocation>
</comment>
<keyword evidence="7" id="KW-1185">Reference proteome</keyword>
<dbReference type="GO" id="GO:0008270">
    <property type="term" value="F:zinc ion binding"/>
    <property type="evidence" value="ECO:0007669"/>
    <property type="project" value="UniProtKB-KW"/>
</dbReference>
<evidence type="ECO:0000256" key="4">
    <source>
        <dbReference type="ARBA" id="ARBA00022833"/>
    </source>
</evidence>
<evidence type="ECO:0000256" key="2">
    <source>
        <dbReference type="ARBA" id="ARBA00022723"/>
    </source>
</evidence>
<name>A0A5N6N1A7_9ASTR</name>
<dbReference type="AlphaFoldDB" id="A0A5N6N1A7"/>
<dbReference type="OrthoDB" id="1933825at2759"/>
<evidence type="ECO:0000256" key="5">
    <source>
        <dbReference type="ARBA" id="ARBA00023242"/>
    </source>
</evidence>
<evidence type="ECO:0000313" key="7">
    <source>
        <dbReference type="Proteomes" id="UP000326396"/>
    </source>
</evidence>
<organism evidence="6 7">
    <name type="scientific">Mikania micrantha</name>
    <name type="common">bitter vine</name>
    <dbReference type="NCBI Taxonomy" id="192012"/>
    <lineage>
        <taxon>Eukaryota</taxon>
        <taxon>Viridiplantae</taxon>
        <taxon>Streptophyta</taxon>
        <taxon>Embryophyta</taxon>
        <taxon>Tracheophyta</taxon>
        <taxon>Spermatophyta</taxon>
        <taxon>Magnoliopsida</taxon>
        <taxon>eudicotyledons</taxon>
        <taxon>Gunneridae</taxon>
        <taxon>Pentapetalae</taxon>
        <taxon>asterids</taxon>
        <taxon>campanulids</taxon>
        <taxon>Asterales</taxon>
        <taxon>Asteraceae</taxon>
        <taxon>Asteroideae</taxon>
        <taxon>Heliantheae alliance</taxon>
        <taxon>Eupatorieae</taxon>
        <taxon>Mikania</taxon>
    </lineage>
</organism>
<dbReference type="PANTHER" id="PTHR47287">
    <property type="entry name" value="C2H2 AND C2HC ZINC FINGERS SUPERFAMILY PROTEIN"/>
    <property type="match status" value="1"/>
</dbReference>
<keyword evidence="3" id="KW-0863">Zinc-finger</keyword>
<evidence type="ECO:0000256" key="3">
    <source>
        <dbReference type="ARBA" id="ARBA00022771"/>
    </source>
</evidence>
<dbReference type="Proteomes" id="UP000326396">
    <property type="component" value="Linkage Group LG4"/>
</dbReference>
<sequence length="152" mass="17195">MSGEKTKSSILPLYHPRDGRAESFRVQNWDLAITILSHVFLRSCYCSRKFYSPQAFGGHQNAHRLERTLARRSRELTSVTRHPPEWNCDSSRSAFDTNGSTHVHRVQPPVVVGIQDQELSAGSHEMGINIDYGYKGASVEDGFNHIDLSLRL</sequence>
<gene>
    <name evidence="6" type="ORF">E3N88_28525</name>
</gene>
<dbReference type="GO" id="GO:0009788">
    <property type="term" value="P:negative regulation of abscisic acid-activated signaling pathway"/>
    <property type="evidence" value="ECO:0007669"/>
    <property type="project" value="InterPro"/>
</dbReference>
<keyword evidence="2" id="KW-0479">Metal-binding</keyword>
<dbReference type="PANTHER" id="PTHR47287:SF15">
    <property type="entry name" value="ZINC FINGER PROTEIN 3-LIKE"/>
    <property type="match status" value="1"/>
</dbReference>
<protein>
    <recommendedName>
        <fullName evidence="8">C2H2-type domain-containing protein</fullName>
    </recommendedName>
</protein>
<keyword evidence="4" id="KW-0862">Zinc</keyword>
<evidence type="ECO:0000256" key="1">
    <source>
        <dbReference type="ARBA" id="ARBA00004123"/>
    </source>
</evidence>
<evidence type="ECO:0000313" key="6">
    <source>
        <dbReference type="EMBL" id="KAD4179934.1"/>
    </source>
</evidence>
<reference evidence="6 7" key="1">
    <citation type="submission" date="2019-05" db="EMBL/GenBank/DDBJ databases">
        <title>Mikania micrantha, genome provides insights into the molecular mechanism of rapid growth.</title>
        <authorList>
            <person name="Liu B."/>
        </authorList>
    </citation>
    <scope>NUCLEOTIDE SEQUENCE [LARGE SCALE GENOMIC DNA]</scope>
    <source>
        <strain evidence="6">NLD-2019</strain>
        <tissue evidence="6">Leaf</tissue>
    </source>
</reference>
<dbReference type="GO" id="GO:0005634">
    <property type="term" value="C:nucleus"/>
    <property type="evidence" value="ECO:0007669"/>
    <property type="project" value="UniProtKB-SubCell"/>
</dbReference>
<accession>A0A5N6N1A7</accession>
<proteinExistence type="predicted"/>
<evidence type="ECO:0008006" key="8">
    <source>
        <dbReference type="Google" id="ProtNLM"/>
    </source>
</evidence>
<comment type="caution">
    <text evidence="6">The sequence shown here is derived from an EMBL/GenBank/DDBJ whole genome shotgun (WGS) entry which is preliminary data.</text>
</comment>
<dbReference type="InterPro" id="IPR044246">
    <property type="entry name" value="ZFP3-like"/>
</dbReference>
<keyword evidence="5" id="KW-0539">Nucleus</keyword>